<proteinExistence type="predicted"/>
<evidence type="ECO:0000313" key="2">
    <source>
        <dbReference type="Proteomes" id="UP000516304"/>
    </source>
</evidence>
<name>A0A7G2DB99_9EURY</name>
<sequence>MDKRLVTVVLLAILLISAAIFHIDTGGLKPTWVTVELKDAKDAFIFIKVLYPDGFRGIYSGRVKWDTIMLNLRDVKMAWEAQHPEEHGTTSLLMITLVKNGSASFHTFTVDWSKLPARIVITPRYRTVTLESGETGIYQSRVALEERNVSVPFVQVIVAGESYGIVDIGEIPASMAFRVYLFDGLNWSSIGHTYPGVGNGMVCNPMLEPNSTLFIERYVTYRYERWKISLDGQFFYEEYIYVPRMSRGFHHGWAYDVEKTTTPPGVKLELVGQFKLSQNPLLRYYDITEEVDRLGLELLPFLEELASEGVVSRTALESARDMNLMMILESPSNKPPLWFSITVFGRGGREYSVFRGHVSTGILNGEDVEVLVFCFAENGVVNGTQTSGNGWDGVCPS</sequence>
<evidence type="ECO:0000313" key="1">
    <source>
        <dbReference type="EMBL" id="CAD5244397.1"/>
    </source>
</evidence>
<dbReference type="Proteomes" id="UP000516304">
    <property type="component" value="Chromosome TIRI35C"/>
</dbReference>
<dbReference type="KEGG" id="tcq:TIRI35C_1243"/>
<dbReference type="EMBL" id="LR881183">
    <property type="protein sequence ID" value="CAD5244397.1"/>
    <property type="molecule type" value="Genomic_DNA"/>
</dbReference>
<accession>A0A7G2DB99</accession>
<gene>
    <name evidence="1" type="ORF">TIRI35C_1243</name>
</gene>
<protein>
    <submittedName>
        <fullName evidence="1">Uncharacterized protein</fullName>
    </submittedName>
</protein>
<reference evidence="1 2" key="1">
    <citation type="submission" date="2020-09" db="EMBL/GenBank/DDBJ databases">
        <authorList>
            <person name="Courtine D."/>
        </authorList>
    </citation>
    <scope>NUCLEOTIDE SEQUENCE [LARGE SCALE GENOMIC DNA]</scope>
    <source>
        <strain evidence="1 2">IRI35c</strain>
    </source>
</reference>
<keyword evidence="2" id="KW-1185">Reference proteome</keyword>
<organism evidence="1 2">
    <name type="scientific">Thermococcus camini</name>
    <dbReference type="NCBI Taxonomy" id="2016373"/>
    <lineage>
        <taxon>Archaea</taxon>
        <taxon>Methanobacteriati</taxon>
        <taxon>Methanobacteriota</taxon>
        <taxon>Thermococci</taxon>
        <taxon>Thermococcales</taxon>
        <taxon>Thermococcaceae</taxon>
        <taxon>Thermococcus</taxon>
    </lineage>
</organism>
<dbReference type="AlphaFoldDB" id="A0A7G2DB99"/>